<dbReference type="InterPro" id="IPR019239">
    <property type="entry name" value="VapB_antitoxin"/>
</dbReference>
<dbReference type="EMBL" id="PGFE01000002">
    <property type="protein sequence ID" value="PJJ73901.1"/>
    <property type="molecule type" value="Genomic_DNA"/>
</dbReference>
<dbReference type="RefSeq" id="WP_100422592.1">
    <property type="nucleotide sequence ID" value="NZ_BOOX01000002.1"/>
</dbReference>
<feature type="region of interest" description="Disordered" evidence="1">
    <location>
        <begin position="57"/>
        <end position="79"/>
    </location>
</feature>
<dbReference type="Proteomes" id="UP000231693">
    <property type="component" value="Unassembled WGS sequence"/>
</dbReference>
<reference evidence="2 3" key="1">
    <citation type="submission" date="2017-11" db="EMBL/GenBank/DDBJ databases">
        <title>Genomic Encyclopedia of Archaeal and Bacterial Type Strains, Phase II (KMG-II): From Individual Species to Whole Genera.</title>
        <authorList>
            <person name="Goeker M."/>
        </authorList>
    </citation>
    <scope>NUCLEOTIDE SEQUENCE [LARGE SCALE GENOMIC DNA]</scope>
    <source>
        <strain evidence="2 3">DSM 25478</strain>
    </source>
</reference>
<dbReference type="AlphaFoldDB" id="A0A2M9CPW6"/>
<protein>
    <submittedName>
        <fullName evidence="2">VapB protein of antitoxin of type II toxin-antitoxin system</fullName>
    </submittedName>
</protein>
<organism evidence="2 3">
    <name type="scientific">Sediminihabitans luteus</name>
    <dbReference type="NCBI Taxonomy" id="1138585"/>
    <lineage>
        <taxon>Bacteria</taxon>
        <taxon>Bacillati</taxon>
        <taxon>Actinomycetota</taxon>
        <taxon>Actinomycetes</taxon>
        <taxon>Micrococcales</taxon>
        <taxon>Cellulomonadaceae</taxon>
        <taxon>Sediminihabitans</taxon>
    </lineage>
</organism>
<dbReference type="Pfam" id="PF09957">
    <property type="entry name" value="VapB_antitoxin"/>
    <property type="match status" value="1"/>
</dbReference>
<comment type="caution">
    <text evidence="2">The sequence shown here is derived from an EMBL/GenBank/DDBJ whole genome shotgun (WGS) entry which is preliminary data.</text>
</comment>
<sequence length="79" mass="8226">MAITSISIDPERLARARALTHARSNKDVVDLALRRLIAHESKTAMVDAIAALSDLPEGLGSATVGHPHEPKAPGAAPTP</sequence>
<accession>A0A2M9CPW6</accession>
<evidence type="ECO:0000256" key="1">
    <source>
        <dbReference type="SAM" id="MobiDB-lite"/>
    </source>
</evidence>
<name>A0A2M9CPW6_9CELL</name>
<keyword evidence="3" id="KW-1185">Reference proteome</keyword>
<gene>
    <name evidence="2" type="ORF">CLV28_1385</name>
</gene>
<evidence type="ECO:0000313" key="2">
    <source>
        <dbReference type="EMBL" id="PJJ73901.1"/>
    </source>
</evidence>
<dbReference type="OrthoDB" id="4564594at2"/>
<proteinExistence type="predicted"/>
<evidence type="ECO:0000313" key="3">
    <source>
        <dbReference type="Proteomes" id="UP000231693"/>
    </source>
</evidence>